<dbReference type="EMBL" id="CP001940">
    <property type="protein sequence ID" value="ADH86527.1"/>
    <property type="molecule type" value="Genomic_DNA"/>
</dbReference>
<protein>
    <submittedName>
        <fullName evidence="1">Uncharacterized protein</fullName>
    </submittedName>
</protein>
<gene>
    <name evidence="1" type="ordered locus">DaAHT2_1846</name>
</gene>
<organism evidence="1 2">
    <name type="scientific">Desulfurivibrio alkaliphilus (strain DSM 19089 / UNIQEM U267 / AHT2)</name>
    <dbReference type="NCBI Taxonomy" id="589865"/>
    <lineage>
        <taxon>Bacteria</taxon>
        <taxon>Pseudomonadati</taxon>
        <taxon>Thermodesulfobacteriota</taxon>
        <taxon>Desulfobulbia</taxon>
        <taxon>Desulfobulbales</taxon>
        <taxon>Desulfobulbaceae</taxon>
        <taxon>Desulfurivibrio</taxon>
    </lineage>
</organism>
<name>D6Z4Q2_DESAT</name>
<dbReference type="STRING" id="589865.DaAHT2_1846"/>
<dbReference type="InParanoid" id="D6Z4Q2"/>
<reference evidence="2" key="1">
    <citation type="submission" date="2010-02" db="EMBL/GenBank/DDBJ databases">
        <title>Complete sequence of Desulfurivibrio alkaliphilus AHT2.</title>
        <authorList>
            <consortium name="US DOE Joint Genome Institute"/>
            <person name="Pitluck S."/>
            <person name="Chertkov O."/>
            <person name="Detter J.C."/>
            <person name="Han C."/>
            <person name="Tapia R."/>
            <person name="Larimer F."/>
            <person name="Land M."/>
            <person name="Hauser L."/>
            <person name="Kyrpides N."/>
            <person name="Mikhailova N."/>
            <person name="Sorokin D.Y."/>
            <person name="Muyzer G."/>
            <person name="Woyke T."/>
        </authorList>
    </citation>
    <scope>NUCLEOTIDE SEQUENCE [LARGE SCALE GENOMIC DNA]</scope>
    <source>
        <strain evidence="2">DSM 19089 / UNIQEM U267 / AHT2</strain>
    </source>
</reference>
<dbReference type="HOGENOM" id="CLU_2368244_0_0_7"/>
<dbReference type="AlphaFoldDB" id="D6Z4Q2"/>
<evidence type="ECO:0000313" key="1">
    <source>
        <dbReference type="EMBL" id="ADH86527.1"/>
    </source>
</evidence>
<keyword evidence="2" id="KW-1185">Reference proteome</keyword>
<sequence>MRECNRKNSDPTRTQWQFQWQFGARQSLAQINRDHLQHHPDRAKPALPAAAGHLQYGTTAEAHRFVRLARDWGCGEELISRKSWKFCGGNFPPQN</sequence>
<dbReference type="Proteomes" id="UP000001508">
    <property type="component" value="Chromosome"/>
</dbReference>
<evidence type="ECO:0000313" key="2">
    <source>
        <dbReference type="Proteomes" id="UP000001508"/>
    </source>
</evidence>
<proteinExistence type="predicted"/>
<dbReference type="KEGG" id="dak:DaAHT2_1846"/>
<accession>D6Z4Q2</accession>